<dbReference type="KEGG" id="ldn:H9L06_07865"/>
<name>A0A7G9S800_9MICO</name>
<dbReference type="InterPro" id="IPR011335">
    <property type="entry name" value="Restrct_endonuc-II-like"/>
</dbReference>
<dbReference type="Proteomes" id="UP000515934">
    <property type="component" value="Chromosome"/>
</dbReference>
<dbReference type="Gene3D" id="3.40.960.10">
    <property type="entry name" value="VSR Endonuclease"/>
    <property type="match status" value="1"/>
</dbReference>
<accession>A0A7G9S800</accession>
<reference evidence="1 2" key="1">
    <citation type="submission" date="2020-08" db="EMBL/GenBank/DDBJ databases">
        <title>Genome sequence of Leucobacter denitrificans KACC 14055T.</title>
        <authorList>
            <person name="Hyun D.-W."/>
            <person name="Bae J.-W."/>
        </authorList>
    </citation>
    <scope>NUCLEOTIDE SEQUENCE [LARGE SCALE GENOMIC DNA]</scope>
    <source>
        <strain evidence="1 2">KACC 14055</strain>
    </source>
</reference>
<organism evidence="1 2">
    <name type="scientific">Leucobacter denitrificans</name>
    <dbReference type="NCBI Taxonomy" id="683042"/>
    <lineage>
        <taxon>Bacteria</taxon>
        <taxon>Bacillati</taxon>
        <taxon>Actinomycetota</taxon>
        <taxon>Actinomycetes</taxon>
        <taxon>Micrococcales</taxon>
        <taxon>Microbacteriaceae</taxon>
        <taxon>Leucobacter</taxon>
    </lineage>
</organism>
<evidence type="ECO:0008006" key="3">
    <source>
        <dbReference type="Google" id="ProtNLM"/>
    </source>
</evidence>
<protein>
    <recommendedName>
        <fullName evidence="3">DUF559 domain-containing protein</fullName>
    </recommendedName>
</protein>
<dbReference type="SUPFAM" id="SSF52980">
    <property type="entry name" value="Restriction endonuclease-like"/>
    <property type="match status" value="1"/>
</dbReference>
<evidence type="ECO:0000313" key="2">
    <source>
        <dbReference type="Proteomes" id="UP000515934"/>
    </source>
</evidence>
<dbReference type="EMBL" id="CP060716">
    <property type="protein sequence ID" value="QNN63975.1"/>
    <property type="molecule type" value="Genomic_DNA"/>
</dbReference>
<keyword evidence="2" id="KW-1185">Reference proteome</keyword>
<dbReference type="AlphaFoldDB" id="A0A7G9S800"/>
<gene>
    <name evidence="1" type="ORF">H9L06_07865</name>
</gene>
<evidence type="ECO:0000313" key="1">
    <source>
        <dbReference type="EMBL" id="QNN63975.1"/>
    </source>
</evidence>
<proteinExistence type="predicted"/>
<sequence>MGRSTHGVVTAPGVDPQAFETRVASIALCLRPGQFFTRRTAAKLLGLPNGRLARNAGNHVDVGAVRPIRPPTRQGVSGMQIGDGVLSSLPEAPYWVPSPEDVWALLAPVADLEELVIVGDFLISGKDRWAAPMSSLDNLRDSVRRFSGCTGVGRLREALPLLRTGVESPTETHTRLLIRAAGLPEPITCCPVPIESQLLHADLGYPEWKIAIDYEGQYHFEGGAEQARRDNERHEAMRAAGWRVLLVTALDLRDPRRFLGRLAAAIVAAQ</sequence>